<evidence type="ECO:0000259" key="2">
    <source>
        <dbReference type="PROSITE" id="PS51184"/>
    </source>
</evidence>
<dbReference type="Proteomes" id="UP001342314">
    <property type="component" value="Unassembled WGS sequence"/>
</dbReference>
<dbReference type="Pfam" id="PF13621">
    <property type="entry name" value="Cupin_8"/>
    <property type="match status" value="1"/>
</dbReference>
<feature type="domain" description="JmjC" evidence="2">
    <location>
        <begin position="239"/>
        <end position="460"/>
    </location>
</feature>
<organism evidence="3 4">
    <name type="scientific">Rhodotorula paludigena</name>
    <dbReference type="NCBI Taxonomy" id="86838"/>
    <lineage>
        <taxon>Eukaryota</taxon>
        <taxon>Fungi</taxon>
        <taxon>Dikarya</taxon>
        <taxon>Basidiomycota</taxon>
        <taxon>Pucciniomycotina</taxon>
        <taxon>Microbotryomycetes</taxon>
        <taxon>Sporidiobolales</taxon>
        <taxon>Sporidiobolaceae</taxon>
        <taxon>Rhodotorula</taxon>
    </lineage>
</organism>
<name>A0AAV5GXG9_9BASI</name>
<dbReference type="Gene3D" id="2.60.120.650">
    <property type="entry name" value="Cupin"/>
    <property type="match status" value="1"/>
</dbReference>
<sequence>MDNVETASLLGLLDELEVGLQDLVPCGPAVASLVERTCTLLRTPDRAAINTVCRLTTDLLRLADDKLNSYPYKDVPVHWRRLYTDAALLGALARLLIPAMDAHERRASLREAVRKLDLAIVIAGAPGDGREDMALRLIALAQKQLSSLHPEGQHEQAFIVRGGEGRVVPVEVGGDYTKEGWGQRMMEFHELLDALEFVDVQPREPGARAPPPEAILGDSTLEYGNGISSSGQTSSSPILYLAQHSLFRQFPSLLSDILIPDLVYSAPDTDGTGAPYEPPATEDGYILNAWLGPAGTKSAAHTDPWWNCYVQVAGSKWLWVAPPSCSSAMSAFGSEPAATAPSSICITSSEPEAPASEEHDQRGSAQAEQYMSNTSSLDVTIPPPGPALATPPASDEASPPLLSTGRERGDDGYYPRAWLEQVEPHARQAVLREGDVLVMPPRWWHAMVSLETSFSVSIWF</sequence>
<protein>
    <recommendedName>
        <fullName evidence="2">JmjC domain-containing protein</fullName>
    </recommendedName>
</protein>
<evidence type="ECO:0000313" key="4">
    <source>
        <dbReference type="Proteomes" id="UP001342314"/>
    </source>
</evidence>
<dbReference type="EMBL" id="BQKY01000015">
    <property type="protein sequence ID" value="GJN93859.1"/>
    <property type="molecule type" value="Genomic_DNA"/>
</dbReference>
<gene>
    <name evidence="3" type="ORF">Rhopal_006918-T1</name>
</gene>
<comment type="caution">
    <text evidence="3">The sequence shown here is derived from an EMBL/GenBank/DDBJ whole genome shotgun (WGS) entry which is preliminary data.</text>
</comment>
<dbReference type="PANTHER" id="PTHR12461">
    <property type="entry name" value="HYPOXIA-INDUCIBLE FACTOR 1 ALPHA INHIBITOR-RELATED"/>
    <property type="match status" value="1"/>
</dbReference>
<evidence type="ECO:0000313" key="3">
    <source>
        <dbReference type="EMBL" id="GJN93859.1"/>
    </source>
</evidence>
<keyword evidence="4" id="KW-1185">Reference proteome</keyword>
<dbReference type="InterPro" id="IPR003347">
    <property type="entry name" value="JmjC_dom"/>
</dbReference>
<feature type="compositionally biased region" description="Polar residues" evidence="1">
    <location>
        <begin position="363"/>
        <end position="378"/>
    </location>
</feature>
<dbReference type="AlphaFoldDB" id="A0AAV5GXG9"/>
<accession>A0AAV5GXG9</accession>
<proteinExistence type="predicted"/>
<evidence type="ECO:0000256" key="1">
    <source>
        <dbReference type="SAM" id="MobiDB-lite"/>
    </source>
</evidence>
<feature type="region of interest" description="Disordered" evidence="1">
    <location>
        <begin position="347"/>
        <end position="408"/>
    </location>
</feature>
<dbReference type="InterPro" id="IPR041667">
    <property type="entry name" value="Cupin_8"/>
</dbReference>
<reference evidence="3 4" key="1">
    <citation type="submission" date="2021-12" db="EMBL/GenBank/DDBJ databases">
        <title>High titer production of polyol ester of fatty acids by Rhodotorula paludigena BS15 towards product separation-free biomass refinery.</title>
        <authorList>
            <person name="Mano J."/>
            <person name="Ono H."/>
            <person name="Tanaka T."/>
            <person name="Naito K."/>
            <person name="Sushida H."/>
            <person name="Ike M."/>
            <person name="Tokuyasu K."/>
            <person name="Kitaoka M."/>
        </authorList>
    </citation>
    <scope>NUCLEOTIDE SEQUENCE [LARGE SCALE GENOMIC DNA]</scope>
    <source>
        <strain evidence="3 4">BS15</strain>
    </source>
</reference>
<dbReference type="PANTHER" id="PTHR12461:SF94">
    <property type="entry name" value="JMJC DOMAIN-CONTAINING PROTEIN"/>
    <property type="match status" value="1"/>
</dbReference>
<dbReference type="PROSITE" id="PS51184">
    <property type="entry name" value="JMJC"/>
    <property type="match status" value="1"/>
</dbReference>
<dbReference type="SUPFAM" id="SSF51197">
    <property type="entry name" value="Clavaminate synthase-like"/>
    <property type="match status" value="1"/>
</dbReference>